<dbReference type="PANTHER" id="PTHR47203:SF1">
    <property type="entry name" value="HYPOTHETICAL BASE EXCISION DNA REPAIR PROTEIN (EUROFUNG)"/>
    <property type="match status" value="1"/>
</dbReference>
<dbReference type="CDD" id="cd00056">
    <property type="entry name" value="ENDO3c"/>
    <property type="match status" value="1"/>
</dbReference>
<dbReference type="Gene3D" id="1.10.1670.10">
    <property type="entry name" value="Helix-hairpin-Helix base-excision DNA repair enzymes (C-terminal)"/>
    <property type="match status" value="1"/>
</dbReference>
<dbReference type="PROSITE" id="PS00764">
    <property type="entry name" value="ENDONUCLEASE_III_1"/>
    <property type="match status" value="1"/>
</dbReference>
<evidence type="ECO:0000256" key="1">
    <source>
        <dbReference type="ARBA" id="ARBA00001966"/>
    </source>
</evidence>
<evidence type="ECO:0000256" key="8">
    <source>
        <dbReference type="ARBA" id="ARBA00023204"/>
    </source>
</evidence>
<keyword evidence="5" id="KW-0378">Hydrolase</keyword>
<keyword evidence="4" id="KW-0227">DNA damage</keyword>
<evidence type="ECO:0000256" key="9">
    <source>
        <dbReference type="ARBA" id="ARBA00023295"/>
    </source>
</evidence>
<dbReference type="InterPro" id="IPR011257">
    <property type="entry name" value="DNA_glycosylase"/>
</dbReference>
<dbReference type="Gene3D" id="1.10.340.30">
    <property type="entry name" value="Hypothetical protein, domain 2"/>
    <property type="match status" value="1"/>
</dbReference>
<dbReference type="PANTHER" id="PTHR47203">
    <property type="match status" value="1"/>
</dbReference>
<dbReference type="SUPFAM" id="SSF48150">
    <property type="entry name" value="DNA-glycosylase"/>
    <property type="match status" value="1"/>
</dbReference>
<comment type="caution">
    <text evidence="11">The sequence shown here is derived from an EMBL/GenBank/DDBJ whole genome shotgun (WGS) entry which is preliminary data.</text>
</comment>
<keyword evidence="9" id="KW-0326">Glycosidase</keyword>
<dbReference type="EC" id="4.2.99.18" evidence="11"/>
<gene>
    <name evidence="11" type="primary">nth</name>
    <name evidence="11" type="ORF">ACFOPQ_19165</name>
</gene>
<comment type="similarity">
    <text evidence="2">Belongs to the Nth/MutY family.</text>
</comment>
<dbReference type="SMART" id="SM00478">
    <property type="entry name" value="ENDO3c"/>
    <property type="match status" value="1"/>
</dbReference>
<dbReference type="InterPro" id="IPR003265">
    <property type="entry name" value="HhH-GPD_domain"/>
</dbReference>
<keyword evidence="11" id="KW-0540">Nuclease</keyword>
<evidence type="ECO:0000313" key="12">
    <source>
        <dbReference type="Proteomes" id="UP001595748"/>
    </source>
</evidence>
<dbReference type="Proteomes" id="UP001595748">
    <property type="component" value="Unassembled WGS sequence"/>
</dbReference>
<organism evidence="11 12">
    <name type="scientific">Deinococcus antarcticus</name>
    <dbReference type="NCBI Taxonomy" id="1298767"/>
    <lineage>
        <taxon>Bacteria</taxon>
        <taxon>Thermotogati</taxon>
        <taxon>Deinococcota</taxon>
        <taxon>Deinococci</taxon>
        <taxon>Deinococcales</taxon>
        <taxon>Deinococcaceae</taxon>
        <taxon>Deinococcus</taxon>
    </lineage>
</organism>
<dbReference type="PIRSF" id="PIRSF001435">
    <property type="entry name" value="Nth"/>
    <property type="match status" value="1"/>
</dbReference>
<dbReference type="InterPro" id="IPR004035">
    <property type="entry name" value="Endouclease-III_FeS-bd_BS"/>
</dbReference>
<evidence type="ECO:0000259" key="10">
    <source>
        <dbReference type="SMART" id="SM00478"/>
    </source>
</evidence>
<feature type="domain" description="HhH-GPD" evidence="10">
    <location>
        <begin position="49"/>
        <end position="210"/>
    </location>
</feature>
<keyword evidence="6" id="KW-0408">Iron</keyword>
<name>A0ABV8AAZ9_9DEIO</name>
<evidence type="ECO:0000256" key="5">
    <source>
        <dbReference type="ARBA" id="ARBA00022801"/>
    </source>
</evidence>
<dbReference type="InterPro" id="IPR003651">
    <property type="entry name" value="Endonuclease3_FeS-loop_motif"/>
</dbReference>
<evidence type="ECO:0000256" key="3">
    <source>
        <dbReference type="ARBA" id="ARBA00022723"/>
    </source>
</evidence>
<dbReference type="EMBL" id="JBHRZF010000217">
    <property type="protein sequence ID" value="MFC3862888.1"/>
    <property type="molecule type" value="Genomic_DNA"/>
</dbReference>
<keyword evidence="8" id="KW-0234">DNA repair</keyword>
<reference evidence="12" key="1">
    <citation type="journal article" date="2019" name="Int. J. Syst. Evol. Microbiol.">
        <title>The Global Catalogue of Microorganisms (GCM) 10K type strain sequencing project: providing services to taxonomists for standard genome sequencing and annotation.</title>
        <authorList>
            <consortium name="The Broad Institute Genomics Platform"/>
            <consortium name="The Broad Institute Genome Sequencing Center for Infectious Disease"/>
            <person name="Wu L."/>
            <person name="Ma J."/>
        </authorList>
    </citation>
    <scope>NUCLEOTIDE SEQUENCE [LARGE SCALE GENOMIC DNA]</scope>
    <source>
        <strain evidence="12">CCTCC AB 2013263</strain>
    </source>
</reference>
<protein>
    <submittedName>
        <fullName evidence="11">Endonuclease III domain-containing protein</fullName>
        <ecNumber evidence="11">4.2.99.18</ecNumber>
    </submittedName>
</protein>
<evidence type="ECO:0000313" key="11">
    <source>
        <dbReference type="EMBL" id="MFC3862888.1"/>
    </source>
</evidence>
<evidence type="ECO:0000256" key="4">
    <source>
        <dbReference type="ARBA" id="ARBA00022763"/>
    </source>
</evidence>
<dbReference type="GO" id="GO:0140078">
    <property type="term" value="F:class I DNA-(apurinic or apyrimidinic site) endonuclease activity"/>
    <property type="evidence" value="ECO:0007669"/>
    <property type="project" value="UniProtKB-EC"/>
</dbReference>
<keyword evidence="7" id="KW-0411">Iron-sulfur</keyword>
<accession>A0ABV8AAZ9</accession>
<dbReference type="SMART" id="SM00525">
    <property type="entry name" value="FES"/>
    <property type="match status" value="1"/>
</dbReference>
<keyword evidence="3" id="KW-0479">Metal-binding</keyword>
<sequence length="238" mass="27223">MPPRSLTQQSPPPAFLPDVLERLRERYVPDLPTPRRFAEPLNGVIRVILAQQNTRRVASRQWETLNTVYPRWEAALADGPDGIEATLRQAGGGLTRMKADYIYGVLNAIAESREELSLRFLRDLDDAELRRTLEALPGIGMKTISLVMLFDLLRPAIPVDGNIERWTKRMELVPARWNANKVEQWYDQAVPRDWETRYALHLSGVDHGQETCKSHKPLCAQCVLRQWCPSAAIFLLEE</sequence>
<keyword evidence="12" id="KW-1185">Reference proteome</keyword>
<keyword evidence="11" id="KW-0255">Endonuclease</keyword>
<proteinExistence type="inferred from homology"/>
<evidence type="ECO:0000256" key="2">
    <source>
        <dbReference type="ARBA" id="ARBA00008343"/>
    </source>
</evidence>
<evidence type="ECO:0000256" key="6">
    <source>
        <dbReference type="ARBA" id="ARBA00023004"/>
    </source>
</evidence>
<dbReference type="RefSeq" id="WP_380080825.1">
    <property type="nucleotide sequence ID" value="NZ_JBHRZF010000217.1"/>
</dbReference>
<keyword evidence="11" id="KW-0456">Lyase</keyword>
<dbReference type="InterPro" id="IPR023170">
    <property type="entry name" value="HhH_base_excis_C"/>
</dbReference>
<comment type="cofactor">
    <cofactor evidence="1">
        <name>[4Fe-4S] cluster</name>
        <dbReference type="ChEBI" id="CHEBI:49883"/>
    </cofactor>
</comment>
<evidence type="ECO:0000256" key="7">
    <source>
        <dbReference type="ARBA" id="ARBA00023014"/>
    </source>
</evidence>